<gene>
    <name evidence="2" type="ORF">SIM71_25195</name>
</gene>
<evidence type="ECO:0008006" key="4">
    <source>
        <dbReference type="Google" id="ProtNLM"/>
    </source>
</evidence>
<comment type="caution">
    <text evidence="2">The sequence shown here is derived from an EMBL/GenBank/DDBJ whole genome shotgun (WGS) entry which is preliminary data.</text>
</comment>
<evidence type="ECO:0000313" key="3">
    <source>
        <dbReference type="Proteomes" id="UP001278050"/>
    </source>
</evidence>
<keyword evidence="1" id="KW-1133">Transmembrane helix</keyword>
<sequence length="134" mass="14064">MDKIITDIIRSMAYSAGGLFLGSIIMSVIMGVAEQIHGGVTISGIKSGYGIGVFFSIFVIMAGFIPALMYGAPMYSLTRLCGRASFLLSALIGAAPGIAIYFFSDRASGLLFIIFGLAVGLSTHAIAKATERKQ</sequence>
<feature type="transmembrane region" description="Helical" evidence="1">
    <location>
        <begin position="109"/>
        <end position="127"/>
    </location>
</feature>
<evidence type="ECO:0000313" key="2">
    <source>
        <dbReference type="EMBL" id="MDX5995373.1"/>
    </source>
</evidence>
<accession>A0ABU4Q6D4</accession>
<keyword evidence="3" id="KW-1185">Reference proteome</keyword>
<reference evidence="2 3" key="1">
    <citation type="submission" date="2023-11" db="EMBL/GenBank/DDBJ databases">
        <title>MicrobeMod: A computational toolkit for identifying prokaryotic methylation and restriction-modification with nanopore sequencing.</title>
        <authorList>
            <person name="Crits-Christoph A."/>
            <person name="Kang S.C."/>
            <person name="Lee H."/>
            <person name="Ostrov N."/>
        </authorList>
    </citation>
    <scope>NUCLEOTIDE SEQUENCE [LARGE SCALE GENOMIC DNA]</scope>
    <source>
        <strain evidence="2 3">ATCC BAA-571</strain>
    </source>
</reference>
<protein>
    <recommendedName>
        <fullName evidence="4">Major facilitator superfamily (MFS) profile domain-containing protein</fullName>
    </recommendedName>
</protein>
<evidence type="ECO:0000256" key="1">
    <source>
        <dbReference type="SAM" id="Phobius"/>
    </source>
</evidence>
<dbReference type="Proteomes" id="UP001278050">
    <property type="component" value="Unassembled WGS sequence"/>
</dbReference>
<name>A0ABU4Q6D4_9GAMM</name>
<organism evidence="2 3">
    <name type="scientific">Ectopseudomonas alcaliphila</name>
    <dbReference type="NCBI Taxonomy" id="101564"/>
    <lineage>
        <taxon>Bacteria</taxon>
        <taxon>Pseudomonadati</taxon>
        <taxon>Pseudomonadota</taxon>
        <taxon>Gammaproteobacteria</taxon>
        <taxon>Pseudomonadales</taxon>
        <taxon>Pseudomonadaceae</taxon>
        <taxon>Ectopseudomonas</taxon>
    </lineage>
</organism>
<feature type="transmembrane region" description="Helical" evidence="1">
    <location>
        <begin position="12"/>
        <end position="33"/>
    </location>
</feature>
<dbReference type="EMBL" id="JAWXXP010000001">
    <property type="protein sequence ID" value="MDX5995373.1"/>
    <property type="molecule type" value="Genomic_DNA"/>
</dbReference>
<keyword evidence="1" id="KW-0472">Membrane</keyword>
<feature type="transmembrane region" description="Helical" evidence="1">
    <location>
        <begin position="84"/>
        <end position="103"/>
    </location>
</feature>
<proteinExistence type="predicted"/>
<dbReference type="RefSeq" id="WP_139203040.1">
    <property type="nucleotide sequence ID" value="NZ_CBCSET010000010.1"/>
</dbReference>
<feature type="transmembrane region" description="Helical" evidence="1">
    <location>
        <begin position="53"/>
        <end position="72"/>
    </location>
</feature>
<keyword evidence="1" id="KW-0812">Transmembrane</keyword>